<evidence type="ECO:0000313" key="3">
    <source>
        <dbReference type="Proteomes" id="UP000614058"/>
    </source>
</evidence>
<dbReference type="GeneID" id="84907194"/>
<keyword evidence="1" id="KW-0812">Transmembrane</keyword>
<dbReference type="RefSeq" id="WP_003793743.1">
    <property type="nucleotide sequence ID" value="NZ_JAEHNZ010000004.1"/>
</dbReference>
<organism evidence="2 3">
    <name type="scientific">Kingella bonacorsii</name>
    <dbReference type="NCBI Taxonomy" id="2796361"/>
    <lineage>
        <taxon>Bacteria</taxon>
        <taxon>Pseudomonadati</taxon>
        <taxon>Pseudomonadota</taxon>
        <taxon>Betaproteobacteria</taxon>
        <taxon>Neisseriales</taxon>
        <taxon>Neisseriaceae</taxon>
        <taxon>Kingella</taxon>
    </lineage>
</organism>
<proteinExistence type="predicted"/>
<evidence type="ECO:0000256" key="1">
    <source>
        <dbReference type="SAM" id="Phobius"/>
    </source>
</evidence>
<keyword evidence="3" id="KW-1185">Reference proteome</keyword>
<reference evidence="2 3" key="1">
    <citation type="journal article" date="2021" name="Pathogens">
        <title>Isolation and Characterization of Kingella bonacorsii sp. nov., A Novel Kingella Species Detected in a Stable Periodontitis Subject.</title>
        <authorList>
            <person name="Antezack A."/>
            <person name="Boxberger M."/>
            <person name="Rolland C."/>
            <person name="Monnet-Corti V."/>
            <person name="La Scola B."/>
        </authorList>
    </citation>
    <scope>NUCLEOTIDE SEQUENCE [LARGE SCALE GENOMIC DNA]</scope>
    <source>
        <strain evidence="2 3">Marseille-Q4569</strain>
    </source>
</reference>
<keyword evidence="1" id="KW-1133">Transmembrane helix</keyword>
<feature type="transmembrane region" description="Helical" evidence="1">
    <location>
        <begin position="90"/>
        <end position="112"/>
    </location>
</feature>
<protein>
    <recommendedName>
        <fullName evidence="4">DUF4328 domain-containing protein</fullName>
    </recommendedName>
</protein>
<sequence>MIKRLAAWIVMLDLAWNVALNVKNALLPAATPAPNDGLPVSPEFAFGWIQVLVNGGMALLVILSILSLFKMHRLGSHGYLLAPTIPRVSAMLVVLAFSLPSVWLWGWAIANALQGRLHIAADPLRYLIVAACQPFLVLLAWNVWRQQRRLRKRVAFAVPPHNRQPENPAQTILHTDG</sequence>
<gene>
    <name evidence="2" type="ORF">JDW22_11385</name>
</gene>
<dbReference type="EMBL" id="JAEHNZ010000004">
    <property type="protein sequence ID" value="MBK0397158.1"/>
    <property type="molecule type" value="Genomic_DNA"/>
</dbReference>
<dbReference type="Proteomes" id="UP000614058">
    <property type="component" value="Unassembled WGS sequence"/>
</dbReference>
<comment type="caution">
    <text evidence="2">The sequence shown here is derived from an EMBL/GenBank/DDBJ whole genome shotgun (WGS) entry which is preliminary data.</text>
</comment>
<accession>A0ABS1BV57</accession>
<name>A0ABS1BV57_9NEIS</name>
<evidence type="ECO:0000313" key="2">
    <source>
        <dbReference type="EMBL" id="MBK0397158.1"/>
    </source>
</evidence>
<evidence type="ECO:0008006" key="4">
    <source>
        <dbReference type="Google" id="ProtNLM"/>
    </source>
</evidence>
<feature type="transmembrane region" description="Helical" evidence="1">
    <location>
        <begin position="45"/>
        <end position="69"/>
    </location>
</feature>
<feature type="transmembrane region" description="Helical" evidence="1">
    <location>
        <begin position="124"/>
        <end position="144"/>
    </location>
</feature>
<keyword evidence="1" id="KW-0472">Membrane</keyword>